<sequence>MSEIRFLLPDGDSGQKVSLKAYEGLMTLAAGGNRVIRRMTTGTYEEFVSLLYEDFDEIIGDLEGRKKYFTESTEDQITDSIVSSLRQYGYAASHDKDHSGHVDITVEVHHKPNFIWLGEAKIDRGPAYCWGGFQQLTTRYSVARKDADAGGILIYLQDYDNATGRLDQWAKHLEGEQGIACDRADAGRPGLAFSTSAVHTGTGLPYKVRHMMVHLRHDPQK</sequence>
<organism evidence="1 2">
    <name type="scientific">Ralstonia insidiosa</name>
    <dbReference type="NCBI Taxonomy" id="190721"/>
    <lineage>
        <taxon>Bacteria</taxon>
        <taxon>Pseudomonadati</taxon>
        <taxon>Pseudomonadota</taxon>
        <taxon>Betaproteobacteria</taxon>
        <taxon>Burkholderiales</taxon>
        <taxon>Burkholderiaceae</taxon>
        <taxon>Ralstonia</taxon>
    </lineage>
</organism>
<evidence type="ECO:0000313" key="1">
    <source>
        <dbReference type="EMBL" id="ANJ70969.1"/>
    </source>
</evidence>
<keyword evidence="2" id="KW-1185">Reference proteome</keyword>
<dbReference type="OrthoDB" id="509598at2"/>
<dbReference type="Proteomes" id="UP000078572">
    <property type="component" value="Chromosome 1"/>
</dbReference>
<name>A0A191ZS93_9RALS</name>
<proteinExistence type="predicted"/>
<dbReference type="GeneID" id="61524390"/>
<dbReference type="AlphaFoldDB" id="A0A191ZS93"/>
<dbReference type="RefSeq" id="WP_064801023.1">
    <property type="nucleotide sequence ID" value="NZ_CP016022.1"/>
</dbReference>
<dbReference type="EMBL" id="CP016022">
    <property type="protein sequence ID" value="ANJ70969.1"/>
    <property type="molecule type" value="Genomic_DNA"/>
</dbReference>
<gene>
    <name evidence="1" type="ORF">A9Y76_00030</name>
</gene>
<reference evidence="2" key="1">
    <citation type="submission" date="2016-06" db="EMBL/GenBank/DDBJ databases">
        <authorList>
            <person name="Xu Y."/>
            <person name="Nagy A."/>
            <person name="Yan X."/>
            <person name="Kim S.W."/>
            <person name="Haley B."/>
            <person name="Liu N.T."/>
            <person name="Nou X."/>
        </authorList>
    </citation>
    <scope>NUCLEOTIDE SEQUENCE [LARGE SCALE GENOMIC DNA]</scope>
    <source>
        <strain evidence="2">ATCC 49129</strain>
    </source>
</reference>
<protein>
    <submittedName>
        <fullName evidence="1">Uncharacterized protein</fullName>
    </submittedName>
</protein>
<accession>A0A191ZS93</accession>
<evidence type="ECO:0000313" key="2">
    <source>
        <dbReference type="Proteomes" id="UP000078572"/>
    </source>
</evidence>